<feature type="compositionally biased region" description="Basic and acidic residues" evidence="1">
    <location>
        <begin position="36"/>
        <end position="58"/>
    </location>
</feature>
<keyword evidence="3" id="KW-1185">Reference proteome</keyword>
<dbReference type="Proteomes" id="UP001420932">
    <property type="component" value="Unassembled WGS sequence"/>
</dbReference>
<gene>
    <name evidence="2" type="ORF">Syun_009604</name>
</gene>
<protein>
    <submittedName>
        <fullName evidence="2">Uncharacterized protein</fullName>
    </submittedName>
</protein>
<reference evidence="2 3" key="1">
    <citation type="submission" date="2024-01" db="EMBL/GenBank/DDBJ databases">
        <title>Genome assemblies of Stephania.</title>
        <authorList>
            <person name="Yang L."/>
        </authorList>
    </citation>
    <scope>NUCLEOTIDE SEQUENCE [LARGE SCALE GENOMIC DNA]</scope>
    <source>
        <strain evidence="2">YNDBR</strain>
        <tissue evidence="2">Leaf</tissue>
    </source>
</reference>
<dbReference type="EMBL" id="JBBNAF010000004">
    <property type="protein sequence ID" value="KAK9151295.1"/>
    <property type="molecule type" value="Genomic_DNA"/>
</dbReference>
<dbReference type="AlphaFoldDB" id="A0AAP0KFW2"/>
<feature type="compositionally biased region" description="Low complexity" evidence="1">
    <location>
        <begin position="21"/>
        <end position="32"/>
    </location>
</feature>
<evidence type="ECO:0000313" key="3">
    <source>
        <dbReference type="Proteomes" id="UP001420932"/>
    </source>
</evidence>
<accession>A0AAP0KFW2</accession>
<sequence>MPRAAAGEGDERRCRGRARAARGLGAAQASRAHAPSRGERRGCRKQREARGLRSVGGDDDRAKVVARKCATGDVGELLKVVSGEESCWSLEEKWVWREEERKGFVKTI</sequence>
<organism evidence="2 3">
    <name type="scientific">Stephania yunnanensis</name>
    <dbReference type="NCBI Taxonomy" id="152371"/>
    <lineage>
        <taxon>Eukaryota</taxon>
        <taxon>Viridiplantae</taxon>
        <taxon>Streptophyta</taxon>
        <taxon>Embryophyta</taxon>
        <taxon>Tracheophyta</taxon>
        <taxon>Spermatophyta</taxon>
        <taxon>Magnoliopsida</taxon>
        <taxon>Ranunculales</taxon>
        <taxon>Menispermaceae</taxon>
        <taxon>Menispermoideae</taxon>
        <taxon>Cissampelideae</taxon>
        <taxon>Stephania</taxon>
    </lineage>
</organism>
<comment type="caution">
    <text evidence="2">The sequence shown here is derived from an EMBL/GenBank/DDBJ whole genome shotgun (WGS) entry which is preliminary data.</text>
</comment>
<evidence type="ECO:0000256" key="1">
    <source>
        <dbReference type="SAM" id="MobiDB-lite"/>
    </source>
</evidence>
<evidence type="ECO:0000313" key="2">
    <source>
        <dbReference type="EMBL" id="KAK9151295.1"/>
    </source>
</evidence>
<proteinExistence type="predicted"/>
<name>A0AAP0KFW2_9MAGN</name>
<feature type="region of interest" description="Disordered" evidence="1">
    <location>
        <begin position="1"/>
        <end position="58"/>
    </location>
</feature>